<dbReference type="Pfam" id="PF01397">
    <property type="entry name" value="Terpene_synth"/>
    <property type="match status" value="1"/>
</dbReference>
<feature type="domain" description="Terpene synthase N-terminal" evidence="1">
    <location>
        <begin position="3"/>
        <end position="43"/>
    </location>
</feature>
<sequence length="73" mass="7988">MQHETKGILSLYEASYVAKEGELVLDRAMDFTTMHLKCLVEKDRSILVSGSMWPTPGSFHCIGGCRGRTPGGS</sequence>
<dbReference type="Proteomes" id="UP001055439">
    <property type="component" value="Chromosome 7"/>
</dbReference>
<dbReference type="GO" id="GO:0010333">
    <property type="term" value="F:terpene synthase activity"/>
    <property type="evidence" value="ECO:0007669"/>
    <property type="project" value="InterPro"/>
</dbReference>
<dbReference type="Gene3D" id="1.50.10.130">
    <property type="entry name" value="Terpene synthase, N-terminal domain"/>
    <property type="match status" value="1"/>
</dbReference>
<evidence type="ECO:0000313" key="2">
    <source>
        <dbReference type="EMBL" id="URE18923.1"/>
    </source>
</evidence>
<protein>
    <recommendedName>
        <fullName evidence="1">Terpene synthase N-terminal domain-containing protein</fullName>
    </recommendedName>
</protein>
<accession>A0A9E7KFT6</accession>
<name>A0A9E7KFT6_9LILI</name>
<keyword evidence="3" id="KW-1185">Reference proteome</keyword>
<proteinExistence type="predicted"/>
<dbReference type="InterPro" id="IPR008930">
    <property type="entry name" value="Terpenoid_cyclase/PrenylTrfase"/>
</dbReference>
<dbReference type="OrthoDB" id="1936865at2759"/>
<dbReference type="InterPro" id="IPR036965">
    <property type="entry name" value="Terpene_synth_N_sf"/>
</dbReference>
<reference evidence="2" key="1">
    <citation type="submission" date="2022-05" db="EMBL/GenBank/DDBJ databases">
        <title>The Musa troglodytarum L. genome provides insights into the mechanism of non-climacteric behaviour and enrichment of carotenoids.</title>
        <authorList>
            <person name="Wang J."/>
        </authorList>
    </citation>
    <scope>NUCLEOTIDE SEQUENCE</scope>
    <source>
        <tissue evidence="2">Leaf</tissue>
    </source>
</reference>
<gene>
    <name evidence="2" type="ORF">MUK42_13370</name>
</gene>
<organism evidence="2 3">
    <name type="scientific">Musa troglodytarum</name>
    <name type="common">fe'i banana</name>
    <dbReference type="NCBI Taxonomy" id="320322"/>
    <lineage>
        <taxon>Eukaryota</taxon>
        <taxon>Viridiplantae</taxon>
        <taxon>Streptophyta</taxon>
        <taxon>Embryophyta</taxon>
        <taxon>Tracheophyta</taxon>
        <taxon>Spermatophyta</taxon>
        <taxon>Magnoliopsida</taxon>
        <taxon>Liliopsida</taxon>
        <taxon>Zingiberales</taxon>
        <taxon>Musaceae</taxon>
        <taxon>Musa</taxon>
    </lineage>
</organism>
<dbReference type="InterPro" id="IPR001906">
    <property type="entry name" value="Terpene_synth_N"/>
</dbReference>
<dbReference type="SUPFAM" id="SSF48239">
    <property type="entry name" value="Terpenoid cyclases/Protein prenyltransferases"/>
    <property type="match status" value="1"/>
</dbReference>
<dbReference type="AlphaFoldDB" id="A0A9E7KFT6"/>
<evidence type="ECO:0000259" key="1">
    <source>
        <dbReference type="Pfam" id="PF01397"/>
    </source>
</evidence>
<evidence type="ECO:0000313" key="3">
    <source>
        <dbReference type="Proteomes" id="UP001055439"/>
    </source>
</evidence>
<dbReference type="EMBL" id="CP097509">
    <property type="protein sequence ID" value="URE18923.1"/>
    <property type="molecule type" value="Genomic_DNA"/>
</dbReference>